<gene>
    <name evidence="7" type="ORF">A2573_03090</name>
</gene>
<evidence type="ECO:0000256" key="2">
    <source>
        <dbReference type="ARBA" id="ARBA00009773"/>
    </source>
</evidence>
<keyword evidence="4 6" id="KW-1133">Transmembrane helix</keyword>
<feature type="transmembrane region" description="Helical" evidence="6">
    <location>
        <begin position="64"/>
        <end position="86"/>
    </location>
</feature>
<evidence type="ECO:0000256" key="5">
    <source>
        <dbReference type="ARBA" id="ARBA00023136"/>
    </source>
</evidence>
<evidence type="ECO:0008006" key="9">
    <source>
        <dbReference type="Google" id="ProtNLM"/>
    </source>
</evidence>
<feature type="transmembrane region" description="Helical" evidence="6">
    <location>
        <begin position="286"/>
        <end position="312"/>
    </location>
</feature>
<feature type="transmembrane region" description="Helical" evidence="6">
    <location>
        <begin position="136"/>
        <end position="155"/>
    </location>
</feature>
<comment type="caution">
    <text evidence="7">The sequence shown here is derived from an EMBL/GenBank/DDBJ whole genome shotgun (WGS) entry which is preliminary data.</text>
</comment>
<feature type="transmembrane region" description="Helical" evidence="6">
    <location>
        <begin position="195"/>
        <end position="218"/>
    </location>
</feature>
<dbReference type="GO" id="GO:0005886">
    <property type="term" value="C:plasma membrane"/>
    <property type="evidence" value="ECO:0007669"/>
    <property type="project" value="UniProtKB-SubCell"/>
</dbReference>
<evidence type="ECO:0000313" key="8">
    <source>
        <dbReference type="Proteomes" id="UP000177596"/>
    </source>
</evidence>
<feature type="transmembrane region" description="Helical" evidence="6">
    <location>
        <begin position="7"/>
        <end position="26"/>
    </location>
</feature>
<evidence type="ECO:0000256" key="3">
    <source>
        <dbReference type="ARBA" id="ARBA00022692"/>
    </source>
</evidence>
<dbReference type="PANTHER" id="PTHR21716:SF62">
    <property type="entry name" value="TRANSPORT PROTEIN YDBI-RELATED"/>
    <property type="match status" value="1"/>
</dbReference>
<evidence type="ECO:0000256" key="6">
    <source>
        <dbReference type="SAM" id="Phobius"/>
    </source>
</evidence>
<organism evidence="7 8">
    <name type="scientific">Candidatus Woesebacteria bacterium RIFOXYD1_FULL_43_18</name>
    <dbReference type="NCBI Taxonomy" id="1802551"/>
    <lineage>
        <taxon>Bacteria</taxon>
        <taxon>Candidatus Woeseibacteriota</taxon>
    </lineage>
</organism>
<protein>
    <recommendedName>
        <fullName evidence="9">AI-2E family transporter</fullName>
    </recommendedName>
</protein>
<dbReference type="InterPro" id="IPR002549">
    <property type="entry name" value="AI-2E-like"/>
</dbReference>
<evidence type="ECO:0000313" key="7">
    <source>
        <dbReference type="EMBL" id="OGM88568.1"/>
    </source>
</evidence>
<feature type="transmembrane region" description="Helical" evidence="6">
    <location>
        <begin position="238"/>
        <end position="265"/>
    </location>
</feature>
<dbReference type="EMBL" id="MGIL01000007">
    <property type="protein sequence ID" value="OGM88568.1"/>
    <property type="molecule type" value="Genomic_DNA"/>
</dbReference>
<feature type="transmembrane region" description="Helical" evidence="6">
    <location>
        <begin position="32"/>
        <end position="52"/>
    </location>
</feature>
<name>A0A1F8DL17_9BACT</name>
<evidence type="ECO:0000256" key="4">
    <source>
        <dbReference type="ARBA" id="ARBA00022989"/>
    </source>
</evidence>
<accession>A0A1F8DL17</accession>
<comment type="subcellular location">
    <subcellularLocation>
        <location evidence="1">Membrane</location>
        <topology evidence="1">Multi-pass membrane protein</topology>
    </subcellularLocation>
</comment>
<dbReference type="PANTHER" id="PTHR21716">
    <property type="entry name" value="TRANSMEMBRANE PROTEIN"/>
    <property type="match status" value="1"/>
</dbReference>
<dbReference type="AlphaFoldDB" id="A0A1F8DL17"/>
<sequence length="326" mass="35178">MLKKVEISHRTVVFTVLFLLGLWFLYFIRDIILQLFVALLLMTILEPLVTILTKIKIPRAISVLVTYILVLGILGGMIALIAPTLAQQTTNFVNVLPSYLAGIGVDSSISSNLVASGALSQLGAIPGELLNFTVSIFSNVVSVVTVLVFSFYMLLTHDKFHDQMGLLFGETKKQRIIRVINAWENKIGKWARGQLLLMFFVGLGTYIGLFLIGIPYALPLAILSGLLDIIPILGPIVAAIPAVLIGFGASPVIGLSVIAVAFLVHQLEGYVLVPKIMEKSVGVSPLVVLVSIAIGARLLGITGVIISVPLVITLQVLVKEYLIAKE</sequence>
<comment type="similarity">
    <text evidence="2">Belongs to the autoinducer-2 exporter (AI-2E) (TC 2.A.86) family.</text>
</comment>
<keyword evidence="5 6" id="KW-0472">Membrane</keyword>
<keyword evidence="3 6" id="KW-0812">Transmembrane</keyword>
<dbReference type="GO" id="GO:0055085">
    <property type="term" value="P:transmembrane transport"/>
    <property type="evidence" value="ECO:0007669"/>
    <property type="project" value="TreeGrafter"/>
</dbReference>
<reference evidence="7 8" key="1">
    <citation type="journal article" date="2016" name="Nat. Commun.">
        <title>Thousands of microbial genomes shed light on interconnected biogeochemical processes in an aquifer system.</title>
        <authorList>
            <person name="Anantharaman K."/>
            <person name="Brown C.T."/>
            <person name="Hug L.A."/>
            <person name="Sharon I."/>
            <person name="Castelle C.J."/>
            <person name="Probst A.J."/>
            <person name="Thomas B.C."/>
            <person name="Singh A."/>
            <person name="Wilkins M.J."/>
            <person name="Karaoz U."/>
            <person name="Brodie E.L."/>
            <person name="Williams K.H."/>
            <person name="Hubbard S.S."/>
            <person name="Banfield J.F."/>
        </authorList>
    </citation>
    <scope>NUCLEOTIDE SEQUENCE [LARGE SCALE GENOMIC DNA]</scope>
</reference>
<proteinExistence type="inferred from homology"/>
<dbReference type="Pfam" id="PF01594">
    <property type="entry name" value="AI-2E_transport"/>
    <property type="match status" value="1"/>
</dbReference>
<dbReference type="Proteomes" id="UP000177596">
    <property type="component" value="Unassembled WGS sequence"/>
</dbReference>
<evidence type="ECO:0000256" key="1">
    <source>
        <dbReference type="ARBA" id="ARBA00004141"/>
    </source>
</evidence>